<sequence>MATLLAIILVCSSASSGTTFVFGWPPKPQAIPRLSRPIYRKSAEIKDVQLRCRGSDSDTSSEDGLGLRYLRGEQGSSDEEDAEEMTPALAARQANAYHHDKSAPSFDEYLGLPTTLLASLLMPDKELCNQKLELVVDAKSFIGHPVWLSSASSAPKSDAQRRSDIKTHDFAADAATNEAAQPSTRSRRGIEAFHLVLVIDTPSDRHLSRHLDVYYQSVAVKLTAALKYVEKRSGYVTNAIRNIVRDRENALEKGTSYAQYMEDISKSSGLCQQLVTLYAALKAEPEPAVAKLTFDDHLDMSVQLNTILLDRNMYADAEAGNLKRSAIPDALCQPWQTALPLEEPANIAKQLDQNDGVLQRFLSVMTPSLSISEIQMALDLNSTTVRKIVGHLVRWNKARVIETVSLRHVYGPAPTLQPRKLALLSSQFRRHFDEPPLAILLHHLAPSVTFAIVLSGLAEKGYMIDKATGLQMLIWLLQNNIAIQHTETYRLLVTPETKWAASAAVAREHSRPDNRATLSPEADIGHELAVPLSASSDGKLSPFRQVSSEQLRRLWNISKKPSLDATATLIADPVRPTEQEKTWIAQIGSSLEPKQRELFESCVGLFDGVTSASAIIYLADTTRTKLQKLVKALDQSLVTVIAAQ</sequence>
<keyword evidence="2" id="KW-0469">Meiosis</keyword>
<dbReference type="GO" id="GO:0010508">
    <property type="term" value="P:positive regulation of autophagy"/>
    <property type="evidence" value="ECO:0007669"/>
    <property type="project" value="TreeGrafter"/>
</dbReference>
<evidence type="ECO:0000259" key="4">
    <source>
        <dbReference type="Pfam" id="PF24064"/>
    </source>
</evidence>
<reference evidence="5 6" key="1">
    <citation type="journal article" date="2011" name="J. Gen. Appl. Microbiol.">
        <title>Draft genome sequencing of the enigmatic basidiomycete Mixia osmundae.</title>
        <authorList>
            <person name="Nishida H."/>
            <person name="Nagatsuka Y."/>
            <person name="Sugiyama J."/>
        </authorList>
    </citation>
    <scope>NUCLEOTIDE SEQUENCE [LARGE SCALE GENOMIC DNA]</scope>
    <source>
        <strain evidence="6">CBS 9802 / IAM 14324 / JCM 22182 / KY 12970</strain>
    </source>
</reference>
<dbReference type="GO" id="GO:0005774">
    <property type="term" value="C:vacuolar membrane"/>
    <property type="evidence" value="ECO:0007669"/>
    <property type="project" value="UniProtKB-SubCell"/>
</dbReference>
<feature type="chain" id="PRO_5009955548" description="Nitrogen permease regulator 3" evidence="3">
    <location>
        <begin position="18"/>
        <end position="644"/>
    </location>
</feature>
<protein>
    <recommendedName>
        <fullName evidence="2">Nitrogen permease regulator 3</fullName>
    </recommendedName>
    <alternativeName>
        <fullName evidence="2">Required for meiotic nuclear division protein 11</fullName>
    </alternativeName>
</protein>
<dbReference type="OMA" id="CNLAFRY"/>
<dbReference type="RefSeq" id="XP_014569910.1">
    <property type="nucleotide sequence ID" value="XM_014714424.1"/>
</dbReference>
<evidence type="ECO:0000256" key="3">
    <source>
        <dbReference type="SAM" id="SignalP"/>
    </source>
</evidence>
<dbReference type="GO" id="GO:0051321">
    <property type="term" value="P:meiotic cell cycle"/>
    <property type="evidence" value="ECO:0007669"/>
    <property type="project" value="UniProtKB-UniRule"/>
</dbReference>
<feature type="domain" description="GATOR1 complex protein NPRL3 C-terminal HTH" evidence="4">
    <location>
        <begin position="577"/>
        <end position="638"/>
    </location>
</feature>
<dbReference type="HOGENOM" id="CLU_021922_0_0_1"/>
<feature type="signal peptide" evidence="3">
    <location>
        <begin position="1"/>
        <end position="17"/>
    </location>
</feature>
<gene>
    <name evidence="5" type="primary">Mo01875</name>
    <name evidence="5" type="ORF">E5Q_01875</name>
</gene>
<proteinExistence type="inferred from homology"/>
<dbReference type="InterPro" id="IPR005365">
    <property type="entry name" value="Npr3"/>
</dbReference>
<evidence type="ECO:0000313" key="6">
    <source>
        <dbReference type="Proteomes" id="UP000009131"/>
    </source>
</evidence>
<dbReference type="GO" id="GO:1904262">
    <property type="term" value="P:negative regulation of TORC1 signaling"/>
    <property type="evidence" value="ECO:0007669"/>
    <property type="project" value="TreeGrafter"/>
</dbReference>
<dbReference type="PANTHER" id="PTHR13153">
    <property type="entry name" value="CGTHBA PROTEIN -14 GENE PROTEIN"/>
    <property type="match status" value="1"/>
</dbReference>
<dbReference type="Pfam" id="PF03666">
    <property type="entry name" value="NPR3"/>
    <property type="match status" value="1"/>
</dbReference>
<dbReference type="OrthoDB" id="18648at2759"/>
<accession>G7DXA9</accession>
<evidence type="ECO:0000256" key="2">
    <source>
        <dbReference type="RuleBase" id="RU368069"/>
    </source>
</evidence>
<comment type="subcellular location">
    <subcellularLocation>
        <location evidence="2">Vacuole membrane</location>
        <topology evidence="2">Peripheral membrane protein</topology>
    </subcellularLocation>
</comment>
<name>G7DXA9_MIXOS</name>
<comment type="function">
    <text evidence="2">Mediates inactivation of the TORC1 complex in response to amino acid starvation. Required for meiotic nuclear division.</text>
</comment>
<dbReference type="Proteomes" id="UP000009131">
    <property type="component" value="Unassembled WGS sequence"/>
</dbReference>
<comment type="caution">
    <text evidence="5">The sequence shown here is derived from an EMBL/GenBank/DDBJ whole genome shotgun (WGS) entry which is preliminary data.</text>
</comment>
<dbReference type="Pfam" id="PF24064">
    <property type="entry name" value="HTH_NPRL3"/>
    <property type="match status" value="1"/>
</dbReference>
<dbReference type="AlphaFoldDB" id="G7DXA9"/>
<organism evidence="5 6">
    <name type="scientific">Mixia osmundae (strain CBS 9802 / IAM 14324 / JCM 22182 / KY 12970)</name>
    <dbReference type="NCBI Taxonomy" id="764103"/>
    <lineage>
        <taxon>Eukaryota</taxon>
        <taxon>Fungi</taxon>
        <taxon>Dikarya</taxon>
        <taxon>Basidiomycota</taxon>
        <taxon>Pucciniomycotina</taxon>
        <taxon>Mixiomycetes</taxon>
        <taxon>Mixiales</taxon>
        <taxon>Mixiaceae</taxon>
        <taxon>Mixia</taxon>
    </lineage>
</organism>
<dbReference type="PANTHER" id="PTHR13153:SF5">
    <property type="entry name" value="GATOR COMPLEX PROTEIN NPRL3"/>
    <property type="match status" value="1"/>
</dbReference>
<keyword evidence="2 3" id="KW-0732">Signal</keyword>
<comment type="similarity">
    <text evidence="1 2">Belongs to the NPR3 family.</text>
</comment>
<dbReference type="InterPro" id="IPR056603">
    <property type="entry name" value="HTH_NPRL3"/>
</dbReference>
<dbReference type="STRING" id="764103.G7DXA9"/>
<dbReference type="GO" id="GO:1990130">
    <property type="term" value="C:GATOR1 complex"/>
    <property type="evidence" value="ECO:0007669"/>
    <property type="project" value="TreeGrafter"/>
</dbReference>
<dbReference type="EMBL" id="BABT02000061">
    <property type="protein sequence ID" value="GAA95219.1"/>
    <property type="molecule type" value="Genomic_DNA"/>
</dbReference>
<dbReference type="GO" id="GO:0038202">
    <property type="term" value="P:TORC1 signaling"/>
    <property type="evidence" value="ECO:0007669"/>
    <property type="project" value="TreeGrafter"/>
</dbReference>
<reference evidence="5 6" key="2">
    <citation type="journal article" date="2012" name="Open Biol.">
        <title>Characteristics of nucleosomes and linker DNA regions on the genome of the basidiomycete Mixia osmundae revealed by mono- and dinucleosome mapping.</title>
        <authorList>
            <person name="Nishida H."/>
            <person name="Kondo S."/>
            <person name="Matsumoto T."/>
            <person name="Suzuki Y."/>
            <person name="Yoshikawa H."/>
            <person name="Taylor T.D."/>
            <person name="Sugiyama J."/>
        </authorList>
    </citation>
    <scope>NUCLEOTIDE SEQUENCE [LARGE SCALE GENOMIC DNA]</scope>
    <source>
        <strain evidence="6">CBS 9802 / IAM 14324 / JCM 22182 / KY 12970</strain>
    </source>
</reference>
<dbReference type="FunCoup" id="G7DXA9">
    <property type="interactions" value="92"/>
</dbReference>
<dbReference type="eggNOG" id="KOG3830">
    <property type="taxonomic scope" value="Eukaryota"/>
</dbReference>
<keyword evidence="6" id="KW-1185">Reference proteome</keyword>
<dbReference type="GO" id="GO:0034198">
    <property type="term" value="P:cellular response to amino acid starvation"/>
    <property type="evidence" value="ECO:0007669"/>
    <property type="project" value="TreeGrafter"/>
</dbReference>
<evidence type="ECO:0000256" key="1">
    <source>
        <dbReference type="ARBA" id="ARBA00010546"/>
    </source>
</evidence>
<evidence type="ECO:0000313" key="5">
    <source>
        <dbReference type="EMBL" id="GAA95219.1"/>
    </source>
</evidence>
<dbReference type="InParanoid" id="G7DXA9"/>